<keyword evidence="3" id="KW-0547">Nucleotide-binding</keyword>
<dbReference type="PROSITE" id="PS00584">
    <property type="entry name" value="PFKB_KINASES_2"/>
    <property type="match status" value="1"/>
</dbReference>
<dbReference type="OrthoDB" id="9801219at2"/>
<dbReference type="FunFam" id="3.40.1190.20:FF:000001">
    <property type="entry name" value="Phosphofructokinase"/>
    <property type="match status" value="1"/>
</dbReference>
<dbReference type="Pfam" id="PF00294">
    <property type="entry name" value="PfkB"/>
    <property type="match status" value="1"/>
</dbReference>
<gene>
    <name evidence="8" type="ORF">C6N75_26855</name>
</gene>
<keyword evidence="5" id="KW-0067">ATP-binding</keyword>
<dbReference type="InterPro" id="IPR029056">
    <property type="entry name" value="Ribokinase-like"/>
</dbReference>
<dbReference type="Gene3D" id="3.40.1190.20">
    <property type="match status" value="1"/>
</dbReference>
<feature type="domain" description="Carbohydrate kinase PfkB" evidence="7">
    <location>
        <begin position="12"/>
        <end position="282"/>
    </location>
</feature>
<dbReference type="InterPro" id="IPR002173">
    <property type="entry name" value="Carboh/pur_kinase_PfkB_CS"/>
</dbReference>
<dbReference type="InterPro" id="IPR011611">
    <property type="entry name" value="PfkB_dom"/>
</dbReference>
<dbReference type="PANTHER" id="PTHR46566:SF5">
    <property type="entry name" value="1-PHOSPHOFRUCTOKINASE"/>
    <property type="match status" value="1"/>
</dbReference>
<accession>A0A2S9PP85</accession>
<dbReference type="RefSeq" id="WP_105871471.1">
    <property type="nucleotide sequence ID" value="NZ_PVLV01000548.1"/>
</dbReference>
<sequence>MILTVTLNTALDVTYTVGSLVPHASHRVREVAERPGGKGVNVARVLAALGHEAVVTGFAGGPAGEALRGLLAPLPVRDALVPVAGATRRTVAVVDSASGDTTQFNEPGPHVSPAEWAALLSAYEELLAGADAVALCGSLPPGVHVGAYADLVRRARTAGVPVLLDTSGEPLRRGVAARPDLVKPNAEELAALTGAREPLRATRDARRRGARAVVASLGPDGLLALTPDGAWRAAPPRPVRGNPTGAGDSAVAGLLSGLVEGLDWPGRLVRAVALSAATVLAPVAGEFDHGAYAELLAAVTVSEDTAAA</sequence>
<organism evidence="8 9">
    <name type="scientific">Streptomyces solincola</name>
    <dbReference type="NCBI Taxonomy" id="2100817"/>
    <lineage>
        <taxon>Bacteria</taxon>
        <taxon>Bacillati</taxon>
        <taxon>Actinomycetota</taxon>
        <taxon>Actinomycetes</taxon>
        <taxon>Kitasatosporales</taxon>
        <taxon>Streptomycetaceae</taxon>
        <taxon>Streptomyces</taxon>
    </lineage>
</organism>
<dbReference type="GO" id="GO:0005829">
    <property type="term" value="C:cytosol"/>
    <property type="evidence" value="ECO:0007669"/>
    <property type="project" value="TreeGrafter"/>
</dbReference>
<evidence type="ECO:0000313" key="9">
    <source>
        <dbReference type="Proteomes" id="UP000239322"/>
    </source>
</evidence>
<evidence type="ECO:0000256" key="2">
    <source>
        <dbReference type="ARBA" id="ARBA00022679"/>
    </source>
</evidence>
<proteinExistence type="inferred from homology"/>
<dbReference type="SUPFAM" id="SSF53613">
    <property type="entry name" value="Ribokinase-like"/>
    <property type="match status" value="1"/>
</dbReference>
<dbReference type="PIRSF" id="PIRSF000535">
    <property type="entry name" value="1PFK/6PFK/LacC"/>
    <property type="match status" value="1"/>
</dbReference>
<evidence type="ECO:0000259" key="7">
    <source>
        <dbReference type="Pfam" id="PF00294"/>
    </source>
</evidence>
<name>A0A2S9PP85_9ACTN</name>
<comment type="similarity">
    <text evidence="1">Belongs to the carbohydrate kinase PfkB family.</text>
</comment>
<dbReference type="GO" id="GO:0008443">
    <property type="term" value="F:phosphofructokinase activity"/>
    <property type="evidence" value="ECO:0007669"/>
    <property type="project" value="TreeGrafter"/>
</dbReference>
<comment type="caution">
    <text evidence="8">The sequence shown here is derived from an EMBL/GenBank/DDBJ whole genome shotgun (WGS) entry which is preliminary data.</text>
</comment>
<evidence type="ECO:0000256" key="6">
    <source>
        <dbReference type="PIRNR" id="PIRNR000535"/>
    </source>
</evidence>
<dbReference type="InterPro" id="IPR017583">
    <property type="entry name" value="Tagatose/fructose_Pkinase"/>
</dbReference>
<keyword evidence="4 8" id="KW-0418">Kinase</keyword>
<dbReference type="CDD" id="cd01164">
    <property type="entry name" value="FruK_PfkB_like"/>
    <property type="match status" value="1"/>
</dbReference>
<dbReference type="GO" id="GO:0016052">
    <property type="term" value="P:carbohydrate catabolic process"/>
    <property type="evidence" value="ECO:0007669"/>
    <property type="project" value="UniProtKB-ARBA"/>
</dbReference>
<dbReference type="PROSITE" id="PS00583">
    <property type="entry name" value="PFKB_KINASES_1"/>
    <property type="match status" value="1"/>
</dbReference>
<reference evidence="8 9" key="1">
    <citation type="submission" date="2018-03" db="EMBL/GenBank/DDBJ databases">
        <title>Novel Streptomyces sp. from soil.</title>
        <authorList>
            <person name="Tan G.Y.A."/>
            <person name="Lee Z.Y."/>
        </authorList>
    </citation>
    <scope>NUCLEOTIDE SEQUENCE [LARGE SCALE GENOMIC DNA]</scope>
    <source>
        <strain evidence="8 9">ST5x</strain>
    </source>
</reference>
<evidence type="ECO:0000256" key="3">
    <source>
        <dbReference type="ARBA" id="ARBA00022741"/>
    </source>
</evidence>
<evidence type="ECO:0000256" key="5">
    <source>
        <dbReference type="ARBA" id="ARBA00022840"/>
    </source>
</evidence>
<dbReference type="EMBL" id="PVLV01000548">
    <property type="protein sequence ID" value="PRH76213.1"/>
    <property type="molecule type" value="Genomic_DNA"/>
</dbReference>
<protein>
    <submittedName>
        <fullName evidence="8">1-phosphofructokinase</fullName>
    </submittedName>
</protein>
<dbReference type="Proteomes" id="UP000239322">
    <property type="component" value="Unassembled WGS sequence"/>
</dbReference>
<keyword evidence="9" id="KW-1185">Reference proteome</keyword>
<evidence type="ECO:0000256" key="4">
    <source>
        <dbReference type="ARBA" id="ARBA00022777"/>
    </source>
</evidence>
<keyword evidence="2 6" id="KW-0808">Transferase</keyword>
<evidence type="ECO:0000313" key="8">
    <source>
        <dbReference type="EMBL" id="PRH76213.1"/>
    </source>
</evidence>
<dbReference type="PANTHER" id="PTHR46566">
    <property type="entry name" value="1-PHOSPHOFRUCTOKINASE-RELATED"/>
    <property type="match status" value="1"/>
</dbReference>
<dbReference type="NCBIfam" id="TIGR03168">
    <property type="entry name" value="1-PFK"/>
    <property type="match status" value="1"/>
</dbReference>
<evidence type="ECO:0000256" key="1">
    <source>
        <dbReference type="ARBA" id="ARBA00010688"/>
    </source>
</evidence>
<dbReference type="AlphaFoldDB" id="A0A2S9PP85"/>
<dbReference type="GO" id="GO:0044281">
    <property type="term" value="P:small molecule metabolic process"/>
    <property type="evidence" value="ECO:0007669"/>
    <property type="project" value="UniProtKB-ARBA"/>
</dbReference>
<dbReference type="GO" id="GO:0005524">
    <property type="term" value="F:ATP binding"/>
    <property type="evidence" value="ECO:0007669"/>
    <property type="project" value="UniProtKB-KW"/>
</dbReference>